<protein>
    <recommendedName>
        <fullName evidence="3">Response regulatory domain-containing protein</fullName>
    </recommendedName>
</protein>
<dbReference type="PANTHER" id="PTHR44591:SF3">
    <property type="entry name" value="RESPONSE REGULATORY DOMAIN-CONTAINING PROTEIN"/>
    <property type="match status" value="1"/>
</dbReference>
<feature type="modified residue" description="4-aspartylphosphate" evidence="2">
    <location>
        <position position="56"/>
    </location>
</feature>
<evidence type="ECO:0000259" key="3">
    <source>
        <dbReference type="PROSITE" id="PS50110"/>
    </source>
</evidence>
<evidence type="ECO:0000256" key="2">
    <source>
        <dbReference type="PROSITE-ProRule" id="PRU00169"/>
    </source>
</evidence>
<comment type="caution">
    <text evidence="4">The sequence shown here is derived from an EMBL/GenBank/DDBJ whole genome shotgun (WGS) entry which is preliminary data.</text>
</comment>
<reference evidence="4 5" key="1">
    <citation type="journal article" date="2016" name="Nat. Commun.">
        <title>Thousands of microbial genomes shed light on interconnected biogeochemical processes in an aquifer system.</title>
        <authorList>
            <person name="Anantharaman K."/>
            <person name="Brown C.T."/>
            <person name="Hug L.A."/>
            <person name="Sharon I."/>
            <person name="Castelle C.J."/>
            <person name="Probst A.J."/>
            <person name="Thomas B.C."/>
            <person name="Singh A."/>
            <person name="Wilkins M.J."/>
            <person name="Karaoz U."/>
            <person name="Brodie E.L."/>
            <person name="Williams K.H."/>
            <person name="Hubbard S.S."/>
            <person name="Banfield J.F."/>
        </authorList>
    </citation>
    <scope>NUCLEOTIDE SEQUENCE [LARGE SCALE GENOMIC DNA]</scope>
</reference>
<evidence type="ECO:0000313" key="5">
    <source>
        <dbReference type="Proteomes" id="UP000177907"/>
    </source>
</evidence>
<dbReference type="STRING" id="1798704.A3J93_00860"/>
<evidence type="ECO:0000256" key="1">
    <source>
        <dbReference type="ARBA" id="ARBA00022553"/>
    </source>
</evidence>
<feature type="domain" description="Response regulatory" evidence="3">
    <location>
        <begin position="7"/>
        <end position="124"/>
    </location>
</feature>
<name>A0A1F6NXT2_9BACT</name>
<evidence type="ECO:0000313" key="4">
    <source>
        <dbReference type="EMBL" id="OGH88630.1"/>
    </source>
</evidence>
<dbReference type="Proteomes" id="UP000177907">
    <property type="component" value="Unassembled WGS sequence"/>
</dbReference>
<dbReference type="Pfam" id="PF00072">
    <property type="entry name" value="Response_reg"/>
    <property type="match status" value="1"/>
</dbReference>
<sequence length="128" mass="14119">MNNKKVKILLIEDEPIITNMYVLKFKVEGLDLITADTFDSGRKMVAEIKPDLLLLDLQLDDNKSGFDILAEMKSNPATKNIPVYLLSNVRVAGNKEKGVAMGAIDFISKVDVRPDAVVKIVKAKLGSM</sequence>
<gene>
    <name evidence="4" type="ORF">A3J93_00860</name>
</gene>
<dbReference type="InterPro" id="IPR001789">
    <property type="entry name" value="Sig_transdc_resp-reg_receiver"/>
</dbReference>
<dbReference type="SMART" id="SM00448">
    <property type="entry name" value="REC"/>
    <property type="match status" value="1"/>
</dbReference>
<dbReference type="PROSITE" id="PS50110">
    <property type="entry name" value="RESPONSE_REGULATORY"/>
    <property type="match status" value="1"/>
</dbReference>
<accession>A0A1F6NXT2</accession>
<dbReference type="EMBL" id="MFQZ01000001">
    <property type="protein sequence ID" value="OGH88630.1"/>
    <property type="molecule type" value="Genomic_DNA"/>
</dbReference>
<dbReference type="AlphaFoldDB" id="A0A1F6NXT2"/>
<proteinExistence type="predicted"/>
<dbReference type="SUPFAM" id="SSF52172">
    <property type="entry name" value="CheY-like"/>
    <property type="match status" value="1"/>
</dbReference>
<keyword evidence="1 2" id="KW-0597">Phosphoprotein</keyword>
<organism evidence="4 5">
    <name type="scientific">Candidatus Magasanikbacteria bacterium RIFOXYC2_FULL_42_28</name>
    <dbReference type="NCBI Taxonomy" id="1798704"/>
    <lineage>
        <taxon>Bacteria</taxon>
        <taxon>Candidatus Magasanikiibacteriota</taxon>
    </lineage>
</organism>
<dbReference type="InterPro" id="IPR050595">
    <property type="entry name" value="Bact_response_regulator"/>
</dbReference>
<dbReference type="PANTHER" id="PTHR44591">
    <property type="entry name" value="STRESS RESPONSE REGULATOR PROTEIN 1"/>
    <property type="match status" value="1"/>
</dbReference>
<dbReference type="InterPro" id="IPR011006">
    <property type="entry name" value="CheY-like_superfamily"/>
</dbReference>
<dbReference type="Gene3D" id="3.40.50.2300">
    <property type="match status" value="1"/>
</dbReference>
<dbReference type="GO" id="GO:0000160">
    <property type="term" value="P:phosphorelay signal transduction system"/>
    <property type="evidence" value="ECO:0007669"/>
    <property type="project" value="InterPro"/>
</dbReference>